<protein>
    <submittedName>
        <fullName evidence="1">Uncharacterized protein</fullName>
    </submittedName>
</protein>
<comment type="caution">
    <text evidence="1">The sequence shown here is derived from an EMBL/GenBank/DDBJ whole genome shotgun (WGS) entry which is preliminary data.</text>
</comment>
<dbReference type="STRING" id="1081109.A0A168F6G9"/>
<gene>
    <name evidence="1" type="ORF">AAL_02105</name>
</gene>
<accession>A0A168F6G9</accession>
<sequence>MARQRALNKPVSDMEDGMSSVLLDIGRSEGEMNALRDGGSWVAINQRLGGSAAGVKLAEQAKVQPRRRDKEEVGALHSAAFSIAMNGSEARLYVSWKHDDLQLCGEREKFLTSEPNALFRKVVIDIID</sequence>
<evidence type="ECO:0000313" key="2">
    <source>
        <dbReference type="Proteomes" id="UP000078544"/>
    </source>
</evidence>
<keyword evidence="2" id="KW-1185">Reference proteome</keyword>
<dbReference type="AlphaFoldDB" id="A0A168F6G9"/>
<reference evidence="1 2" key="1">
    <citation type="journal article" date="2016" name="Genome Biol. Evol.">
        <title>Divergent and convergent evolution of fungal pathogenicity.</title>
        <authorList>
            <person name="Shang Y."/>
            <person name="Xiao G."/>
            <person name="Zheng P."/>
            <person name="Cen K."/>
            <person name="Zhan S."/>
            <person name="Wang C."/>
        </authorList>
    </citation>
    <scope>NUCLEOTIDE SEQUENCE [LARGE SCALE GENOMIC DNA]</scope>
    <source>
        <strain evidence="1 2">RCEF 2490</strain>
    </source>
</reference>
<name>A0A168F6G9_9HYPO</name>
<proteinExistence type="predicted"/>
<dbReference type="EMBL" id="AZGY01000003">
    <property type="protein sequence ID" value="KZZ99533.1"/>
    <property type="molecule type" value="Genomic_DNA"/>
</dbReference>
<evidence type="ECO:0000313" key="1">
    <source>
        <dbReference type="EMBL" id="KZZ99533.1"/>
    </source>
</evidence>
<dbReference type="OrthoDB" id="5426775at2759"/>
<dbReference type="Proteomes" id="UP000078544">
    <property type="component" value="Unassembled WGS sequence"/>
</dbReference>
<organism evidence="1 2">
    <name type="scientific">Moelleriella libera RCEF 2490</name>
    <dbReference type="NCBI Taxonomy" id="1081109"/>
    <lineage>
        <taxon>Eukaryota</taxon>
        <taxon>Fungi</taxon>
        <taxon>Dikarya</taxon>
        <taxon>Ascomycota</taxon>
        <taxon>Pezizomycotina</taxon>
        <taxon>Sordariomycetes</taxon>
        <taxon>Hypocreomycetidae</taxon>
        <taxon>Hypocreales</taxon>
        <taxon>Clavicipitaceae</taxon>
        <taxon>Moelleriella</taxon>
    </lineage>
</organism>